<dbReference type="PROSITE" id="PS50262">
    <property type="entry name" value="G_PROTEIN_RECEP_F1_2"/>
    <property type="match status" value="1"/>
</dbReference>
<organism evidence="13 14">
    <name type="scientific">Electrophorus voltai</name>
    <dbReference type="NCBI Taxonomy" id="2609070"/>
    <lineage>
        <taxon>Eukaryota</taxon>
        <taxon>Metazoa</taxon>
        <taxon>Chordata</taxon>
        <taxon>Craniata</taxon>
        <taxon>Vertebrata</taxon>
        <taxon>Euteleostomi</taxon>
        <taxon>Actinopterygii</taxon>
        <taxon>Neopterygii</taxon>
        <taxon>Teleostei</taxon>
        <taxon>Ostariophysi</taxon>
        <taxon>Gymnotiformes</taxon>
        <taxon>Gymnotoidei</taxon>
        <taxon>Gymnotidae</taxon>
        <taxon>Electrophorus</taxon>
    </lineage>
</organism>
<evidence type="ECO:0000256" key="10">
    <source>
        <dbReference type="ARBA" id="ARBA00023224"/>
    </source>
</evidence>
<dbReference type="GO" id="GO:0005886">
    <property type="term" value="C:plasma membrane"/>
    <property type="evidence" value="ECO:0007669"/>
    <property type="project" value="UniProtKB-SubCell"/>
</dbReference>
<dbReference type="GO" id="GO:0030425">
    <property type="term" value="C:dendrite"/>
    <property type="evidence" value="ECO:0007669"/>
    <property type="project" value="TreeGrafter"/>
</dbReference>
<evidence type="ECO:0000256" key="5">
    <source>
        <dbReference type="ARBA" id="ARBA00023040"/>
    </source>
</evidence>
<comment type="similarity">
    <text evidence="11">Belongs to the G-protein coupled receptor 1 family.</text>
</comment>
<feature type="domain" description="G-protein coupled receptors family 1 profile" evidence="12">
    <location>
        <begin position="30"/>
        <end position="282"/>
    </location>
</feature>
<evidence type="ECO:0000256" key="3">
    <source>
        <dbReference type="ARBA" id="ARBA00022692"/>
    </source>
</evidence>
<dbReference type="InterPro" id="IPR017452">
    <property type="entry name" value="GPCR_Rhodpsn_7TM"/>
</dbReference>
<dbReference type="InterPro" id="IPR001634">
    <property type="entry name" value="Adenosn_rcpt"/>
</dbReference>
<dbReference type="SUPFAM" id="SSF81321">
    <property type="entry name" value="Family A G protein-coupled receptor-like"/>
    <property type="match status" value="1"/>
</dbReference>
<dbReference type="GO" id="GO:0001609">
    <property type="term" value="F:G protein-coupled adenosine receptor activity"/>
    <property type="evidence" value="ECO:0007669"/>
    <property type="project" value="UniProtKB-UniRule"/>
</dbReference>
<evidence type="ECO:0000313" key="14">
    <source>
        <dbReference type="Proteomes" id="UP001239994"/>
    </source>
</evidence>
<dbReference type="EMBL" id="JAROKS010000015">
    <property type="protein sequence ID" value="KAK1796386.1"/>
    <property type="molecule type" value="Genomic_DNA"/>
</dbReference>
<gene>
    <name evidence="13" type="ORF">P4O66_009442</name>
</gene>
<feature type="transmembrane region" description="Helical" evidence="11">
    <location>
        <begin position="266"/>
        <end position="284"/>
    </location>
</feature>
<dbReference type="PROSITE" id="PS00237">
    <property type="entry name" value="G_PROTEIN_RECEP_F1_1"/>
    <property type="match status" value="1"/>
</dbReference>
<feature type="transmembrane region" description="Helical" evidence="11">
    <location>
        <begin position="128"/>
        <end position="150"/>
    </location>
</feature>
<accession>A0AAD8ZCB1</accession>
<feature type="transmembrane region" description="Helical" evidence="11">
    <location>
        <begin position="14"/>
        <end position="39"/>
    </location>
</feature>
<evidence type="ECO:0000256" key="9">
    <source>
        <dbReference type="ARBA" id="ARBA00023180"/>
    </source>
</evidence>
<evidence type="ECO:0000256" key="6">
    <source>
        <dbReference type="ARBA" id="ARBA00023136"/>
    </source>
</evidence>
<keyword evidence="5 11" id="KW-0297">G-protein coupled receptor</keyword>
<feature type="transmembrane region" description="Helical" evidence="11">
    <location>
        <begin position="226"/>
        <end position="246"/>
    </location>
</feature>
<keyword evidence="8 11" id="KW-0675">Receptor</keyword>
<keyword evidence="7 11" id="KW-1015">Disulfide bond</keyword>
<evidence type="ECO:0000256" key="8">
    <source>
        <dbReference type="ARBA" id="ARBA00023170"/>
    </source>
</evidence>
<keyword evidence="9 11" id="KW-0325">Glycoprotein</keyword>
<dbReference type="PANTHER" id="PTHR24246:SF54">
    <property type="entry name" value="ADENOSINE RECEPTOR A1-RELATED"/>
    <property type="match status" value="1"/>
</dbReference>
<reference evidence="13" key="1">
    <citation type="submission" date="2023-03" db="EMBL/GenBank/DDBJ databases">
        <title>Electrophorus voltai genome.</title>
        <authorList>
            <person name="Bian C."/>
        </authorList>
    </citation>
    <scope>NUCLEOTIDE SEQUENCE</scope>
    <source>
        <strain evidence="13">CB-2022</strain>
        <tissue evidence="13">Muscle</tissue>
    </source>
</reference>
<evidence type="ECO:0000256" key="7">
    <source>
        <dbReference type="ARBA" id="ARBA00023157"/>
    </source>
</evidence>
<keyword evidence="10 11" id="KW-0807">Transducer</keyword>
<evidence type="ECO:0000256" key="2">
    <source>
        <dbReference type="ARBA" id="ARBA00022475"/>
    </source>
</evidence>
<feature type="transmembrane region" description="Helical" evidence="11">
    <location>
        <begin position="170"/>
        <end position="196"/>
    </location>
</feature>
<keyword evidence="2 11" id="KW-1003">Cell membrane</keyword>
<dbReference type="InterPro" id="IPR000276">
    <property type="entry name" value="GPCR_Rhodpsn"/>
</dbReference>
<evidence type="ECO:0000259" key="12">
    <source>
        <dbReference type="PROSITE" id="PS50262"/>
    </source>
</evidence>
<feature type="transmembrane region" description="Helical" evidence="11">
    <location>
        <begin position="51"/>
        <end position="73"/>
    </location>
</feature>
<keyword evidence="3 11" id="KW-0812">Transmembrane</keyword>
<dbReference type="Proteomes" id="UP001239994">
    <property type="component" value="Unassembled WGS sequence"/>
</dbReference>
<feature type="non-terminal residue" evidence="13">
    <location>
        <position position="1"/>
    </location>
</feature>
<name>A0AAD8ZCB1_9TELE</name>
<keyword evidence="6 11" id="KW-0472">Membrane</keyword>
<dbReference type="Gene3D" id="1.20.1070.10">
    <property type="entry name" value="Rhodopsin 7-helix transmembrane proteins"/>
    <property type="match status" value="1"/>
</dbReference>
<comment type="subcellular location">
    <subcellularLocation>
        <location evidence="1 11">Cell membrane</location>
        <topology evidence="1 11">Multi-pass membrane protein</topology>
    </subcellularLocation>
</comment>
<dbReference type="PANTHER" id="PTHR24246">
    <property type="entry name" value="OLFACTORY RECEPTOR AND ADENOSINE RECEPTOR"/>
    <property type="match status" value="1"/>
</dbReference>
<evidence type="ECO:0000256" key="1">
    <source>
        <dbReference type="ARBA" id="ARBA00004651"/>
    </source>
</evidence>
<comment type="caution">
    <text evidence="13">The sequence shown here is derived from an EMBL/GenBank/DDBJ whole genome shotgun (WGS) entry which is preliminary data.</text>
</comment>
<keyword evidence="14" id="KW-1185">Reference proteome</keyword>
<dbReference type="AlphaFoldDB" id="A0AAD8ZCB1"/>
<sequence>LHPPFIIMASSGDVIYMILEVLIAVGCCAGNALVIWAVWMCGALKHATFCFIVSLAVADFLVGVVTVPVSMLVDIHVKTSFYSCLFMCCMVIVLQVASVAFLLAIAVDRCLRVCIPLRYKCTVTRKRSWMVVALCWIVSTVLGCIPMFGWHNSLDGTTNSLMECSFLTAMPMSFLVNLIFFGTLLPPLAVMIGLYFHIFLVAKKQLRANVGISTESSTFYQKESKLAASLALVLVLFAVCWLPLYLMHTVNFYSPKPIVSDKIVNIGVLLSHANSVVNPIVYAFKIPKIKKAYKKLWMSLSCGRKQQQAE</sequence>
<dbReference type="PRINTS" id="PR00424">
    <property type="entry name" value="ADENOSINER"/>
</dbReference>
<dbReference type="GO" id="GO:0045202">
    <property type="term" value="C:synapse"/>
    <property type="evidence" value="ECO:0007669"/>
    <property type="project" value="TreeGrafter"/>
</dbReference>
<evidence type="ECO:0000256" key="11">
    <source>
        <dbReference type="RuleBase" id="RU201114"/>
    </source>
</evidence>
<dbReference type="PRINTS" id="PR00237">
    <property type="entry name" value="GPCRRHODOPSN"/>
</dbReference>
<protein>
    <recommendedName>
        <fullName evidence="12">G-protein coupled receptors family 1 profile domain-containing protein</fullName>
    </recommendedName>
</protein>
<evidence type="ECO:0000256" key="4">
    <source>
        <dbReference type="ARBA" id="ARBA00022989"/>
    </source>
</evidence>
<proteinExistence type="inferred from homology"/>
<feature type="transmembrane region" description="Helical" evidence="11">
    <location>
        <begin position="79"/>
        <end position="107"/>
    </location>
</feature>
<evidence type="ECO:0000313" key="13">
    <source>
        <dbReference type="EMBL" id="KAK1796386.1"/>
    </source>
</evidence>
<keyword evidence="4 11" id="KW-1133">Transmembrane helix</keyword>
<dbReference type="SMART" id="SM01381">
    <property type="entry name" value="7TM_GPCR_Srsx"/>
    <property type="match status" value="1"/>
</dbReference>
<dbReference type="Pfam" id="PF00001">
    <property type="entry name" value="7tm_1"/>
    <property type="match status" value="1"/>
</dbReference>